<sequence length="621" mass="71345">MLLTEKALTNGLTTFLLLVACSIKYCQSLKVETRNVVQTGTESKHEEISLVSLDPLRCFKEANPIKPRWDIFMKDSNTLVVYPWQHTAGTYQCFGTKPDTDIMYEVNVLHSDFFPSDRKEAYCTDYKEENGETVQDRVDGYLPYKCLINPSKTSVEVDCEICYLKEELQEILPYYSYKVVNMITNEIHAGNSFEILPGPTDHPSKIRFHIIGLEPGTWYMMYLTMSREDAPEDKETDEYFFSTDYSQDETSRRPRSTPEKMEFQYVTTTSFAIAFELVVGDAELDPIGGYEFHLYDNSDHNTPIIEEIIPLDRLMTRGGKGIIQAYGLEPGTTYTASVRCYNKFGSAAAGINGTLTTLKQLPKYSYQEQELSLISLSHNEIKVSWTEACADCQGYKVSITSANFSRSHVLSKVRKAYMFSRLTPSTRYTISVNPIPGRFMVLTCTTLDKNHESLYKDIAHKRQTVAEIKEQVKYLEEAVEKRKLLKRDLLMQRDLLERRVSILKRELEIRFERIAEVNQVNMLKSVFIVCELLVIIILSALLTEESFVGQNHQTGSKEPGTEERTEKSLEKMRNCIVSRMSSKAKSKSCSDIIYYFEQLCFCCFCMNKPFVASPIPCYRNR</sequence>
<keyword evidence="1" id="KW-0677">Repeat</keyword>
<dbReference type="PROSITE" id="PS50853">
    <property type="entry name" value="FN3"/>
    <property type="match status" value="1"/>
</dbReference>
<dbReference type="InterPro" id="IPR050991">
    <property type="entry name" value="ECM_Regulatory_Proteins"/>
</dbReference>
<proteinExistence type="predicted"/>
<evidence type="ECO:0000259" key="4">
    <source>
        <dbReference type="PROSITE" id="PS50853"/>
    </source>
</evidence>
<dbReference type="Pfam" id="PF00041">
    <property type="entry name" value="fn3"/>
    <property type="match status" value="1"/>
</dbReference>
<feature type="signal peptide" evidence="3">
    <location>
        <begin position="1"/>
        <end position="28"/>
    </location>
</feature>
<name>A0A7I4YJ15_HAECO</name>
<dbReference type="WBParaSite" id="HCON_00097350-00002">
    <property type="protein sequence ID" value="HCON_00097350-00002"/>
    <property type="gene ID" value="HCON_00097350"/>
</dbReference>
<dbReference type="InterPro" id="IPR003961">
    <property type="entry name" value="FN3_dom"/>
</dbReference>
<feature type="domain" description="Fibronectin type-III" evidence="4">
    <location>
        <begin position="257"/>
        <end position="360"/>
    </location>
</feature>
<dbReference type="Gene3D" id="2.60.40.10">
    <property type="entry name" value="Immunoglobulins"/>
    <property type="match status" value="2"/>
</dbReference>
<feature type="chain" id="PRO_5029617525" evidence="3">
    <location>
        <begin position="29"/>
        <end position="621"/>
    </location>
</feature>
<dbReference type="SMART" id="SM00060">
    <property type="entry name" value="FN3"/>
    <property type="match status" value="2"/>
</dbReference>
<protein>
    <submittedName>
        <fullName evidence="6">Fibronectin type-III domain-containing protein</fullName>
    </submittedName>
</protein>
<evidence type="ECO:0000256" key="3">
    <source>
        <dbReference type="SAM" id="SignalP"/>
    </source>
</evidence>
<keyword evidence="2" id="KW-0175">Coiled coil</keyword>
<evidence type="ECO:0000313" key="6">
    <source>
        <dbReference type="WBParaSite" id="HCON_00097350-00002"/>
    </source>
</evidence>
<evidence type="ECO:0000256" key="2">
    <source>
        <dbReference type="SAM" id="Coils"/>
    </source>
</evidence>
<dbReference type="AlphaFoldDB" id="A0A7I4YJ15"/>
<dbReference type="SUPFAM" id="SSF49265">
    <property type="entry name" value="Fibronectin type III"/>
    <property type="match status" value="1"/>
</dbReference>
<feature type="coiled-coil region" evidence="2">
    <location>
        <begin position="458"/>
        <end position="506"/>
    </location>
</feature>
<dbReference type="InterPro" id="IPR013783">
    <property type="entry name" value="Ig-like_fold"/>
</dbReference>
<dbReference type="Proteomes" id="UP000025227">
    <property type="component" value="Unplaced"/>
</dbReference>
<dbReference type="PROSITE" id="PS51257">
    <property type="entry name" value="PROKAR_LIPOPROTEIN"/>
    <property type="match status" value="1"/>
</dbReference>
<organism evidence="5 6">
    <name type="scientific">Haemonchus contortus</name>
    <name type="common">Barber pole worm</name>
    <dbReference type="NCBI Taxonomy" id="6289"/>
    <lineage>
        <taxon>Eukaryota</taxon>
        <taxon>Metazoa</taxon>
        <taxon>Ecdysozoa</taxon>
        <taxon>Nematoda</taxon>
        <taxon>Chromadorea</taxon>
        <taxon>Rhabditida</taxon>
        <taxon>Rhabditina</taxon>
        <taxon>Rhabditomorpha</taxon>
        <taxon>Strongyloidea</taxon>
        <taxon>Trichostrongylidae</taxon>
        <taxon>Haemonchus</taxon>
    </lineage>
</organism>
<accession>A0A7I4YJ15</accession>
<keyword evidence="5" id="KW-1185">Reference proteome</keyword>
<dbReference type="InterPro" id="IPR036116">
    <property type="entry name" value="FN3_sf"/>
</dbReference>
<keyword evidence="3" id="KW-0732">Signal</keyword>
<dbReference type="PANTHER" id="PTHR46708:SF2">
    <property type="entry name" value="FIBRONECTIN TYPE-III DOMAIN-CONTAINING PROTEIN"/>
    <property type="match status" value="1"/>
</dbReference>
<dbReference type="CDD" id="cd00063">
    <property type="entry name" value="FN3"/>
    <property type="match status" value="1"/>
</dbReference>
<evidence type="ECO:0000256" key="1">
    <source>
        <dbReference type="ARBA" id="ARBA00022737"/>
    </source>
</evidence>
<reference evidence="6" key="1">
    <citation type="submission" date="2020-12" db="UniProtKB">
        <authorList>
            <consortium name="WormBaseParasite"/>
        </authorList>
    </citation>
    <scope>IDENTIFICATION</scope>
    <source>
        <strain evidence="6">MHco3</strain>
    </source>
</reference>
<dbReference type="PANTHER" id="PTHR46708">
    <property type="entry name" value="TENASCIN"/>
    <property type="match status" value="1"/>
</dbReference>
<evidence type="ECO:0000313" key="5">
    <source>
        <dbReference type="Proteomes" id="UP000025227"/>
    </source>
</evidence>
<dbReference type="OrthoDB" id="10472480at2759"/>